<feature type="domain" description="WRKY" evidence="7">
    <location>
        <begin position="115"/>
        <end position="181"/>
    </location>
</feature>
<evidence type="ECO:0000256" key="3">
    <source>
        <dbReference type="ARBA" id="ARBA00023125"/>
    </source>
</evidence>
<dbReference type="Pfam" id="PF03106">
    <property type="entry name" value="WRKY"/>
    <property type="match status" value="1"/>
</dbReference>
<evidence type="ECO:0000256" key="2">
    <source>
        <dbReference type="ARBA" id="ARBA00023015"/>
    </source>
</evidence>
<keyword evidence="2" id="KW-0805">Transcription regulation</keyword>
<evidence type="ECO:0000259" key="7">
    <source>
        <dbReference type="PROSITE" id="PS50811"/>
    </source>
</evidence>
<keyword evidence="5" id="KW-0539">Nucleus</keyword>
<reference evidence="8 9" key="1">
    <citation type="submission" date="2024-06" db="EMBL/GenBank/DDBJ databases">
        <title>A chromosome level genome sequence of Diviner's sage (Salvia divinorum).</title>
        <authorList>
            <person name="Ford S.A."/>
            <person name="Ro D.-K."/>
            <person name="Ness R.W."/>
            <person name="Phillips M.A."/>
        </authorList>
    </citation>
    <scope>NUCLEOTIDE SEQUENCE [LARGE SCALE GENOMIC DNA]</scope>
    <source>
        <strain evidence="8">SAF-2024a</strain>
        <tissue evidence="8">Leaf</tissue>
    </source>
</reference>
<name>A0ABD1H7T6_SALDI</name>
<proteinExistence type="predicted"/>
<dbReference type="SMART" id="SM00774">
    <property type="entry name" value="WRKY"/>
    <property type="match status" value="1"/>
</dbReference>
<evidence type="ECO:0000313" key="8">
    <source>
        <dbReference type="EMBL" id="KAL1552510.1"/>
    </source>
</evidence>
<dbReference type="InterPro" id="IPR036576">
    <property type="entry name" value="WRKY_dom_sf"/>
</dbReference>
<comment type="subcellular location">
    <subcellularLocation>
        <location evidence="1">Nucleus</location>
    </subcellularLocation>
</comment>
<keyword evidence="9" id="KW-1185">Reference proteome</keyword>
<accession>A0ABD1H7T6</accession>
<dbReference type="Proteomes" id="UP001567538">
    <property type="component" value="Unassembled WGS sequence"/>
</dbReference>
<evidence type="ECO:0000256" key="4">
    <source>
        <dbReference type="ARBA" id="ARBA00023163"/>
    </source>
</evidence>
<evidence type="ECO:0000256" key="5">
    <source>
        <dbReference type="ARBA" id="ARBA00023242"/>
    </source>
</evidence>
<dbReference type="InterPro" id="IPR044810">
    <property type="entry name" value="WRKY_plant"/>
</dbReference>
<keyword evidence="3" id="KW-0238">DNA-binding</keyword>
<evidence type="ECO:0000256" key="6">
    <source>
        <dbReference type="SAM" id="MobiDB-lite"/>
    </source>
</evidence>
<keyword evidence="4" id="KW-0804">Transcription</keyword>
<dbReference type="PROSITE" id="PS50811">
    <property type="entry name" value="WRKY"/>
    <property type="match status" value="1"/>
</dbReference>
<dbReference type="SUPFAM" id="SSF118290">
    <property type="entry name" value="WRKY DNA-binding domain"/>
    <property type="match status" value="1"/>
</dbReference>
<protein>
    <submittedName>
        <fullName evidence="8">WRKY transcription factor 60</fullName>
    </submittedName>
</protein>
<comment type="caution">
    <text evidence="8">The sequence shown here is derived from an EMBL/GenBank/DDBJ whole genome shotgun (WGS) entry which is preliminary data.</text>
</comment>
<dbReference type="GO" id="GO:0003677">
    <property type="term" value="F:DNA binding"/>
    <property type="evidence" value="ECO:0007669"/>
    <property type="project" value="UniProtKB-KW"/>
</dbReference>
<dbReference type="EMBL" id="JBEAFC010000006">
    <property type="protein sequence ID" value="KAL1552510.1"/>
    <property type="molecule type" value="Genomic_DNA"/>
</dbReference>
<dbReference type="PANTHER" id="PTHR31429:SF76">
    <property type="entry name" value="WRKY FAMILY TRANSCRIPTION FACTOR-RELATED"/>
    <property type="match status" value="1"/>
</dbReference>
<feature type="region of interest" description="Disordered" evidence="6">
    <location>
        <begin position="177"/>
        <end position="198"/>
    </location>
</feature>
<dbReference type="PANTHER" id="PTHR31429">
    <property type="entry name" value="WRKY TRANSCRIPTION FACTOR 36-RELATED"/>
    <property type="match status" value="1"/>
</dbReference>
<dbReference type="Gene3D" id="2.20.25.80">
    <property type="entry name" value="WRKY domain"/>
    <property type="match status" value="1"/>
</dbReference>
<dbReference type="GO" id="GO:0005634">
    <property type="term" value="C:nucleus"/>
    <property type="evidence" value="ECO:0007669"/>
    <property type="project" value="UniProtKB-SubCell"/>
</dbReference>
<dbReference type="InterPro" id="IPR003657">
    <property type="entry name" value="WRKY_dom"/>
</dbReference>
<evidence type="ECO:0000313" key="9">
    <source>
        <dbReference type="Proteomes" id="UP001567538"/>
    </source>
</evidence>
<gene>
    <name evidence="8" type="ORF">AAHA92_13298</name>
</gene>
<evidence type="ECO:0000256" key="1">
    <source>
        <dbReference type="ARBA" id="ARBA00004123"/>
    </source>
</evidence>
<dbReference type="AlphaFoldDB" id="A0ABD1H7T6"/>
<sequence>MEKALLQTNPQFIDLNSKPMHETSMQNDELIQELSRMKWENKKLNELLTVVCRNYHDFAKKDCAEELFASRKRKSDQLENSGHIFHSCCGECSPGRPREIKSNTSRVHVRIDPSDTSLIVKDGYQWRKYGQKVTRDNPSPRAYYKCSHSPTCPVKKKVQRSAGDASLLVAIYEGQHNHRPSSGEVPATPLRSPVGQQPAANIDPAICRRIENEESEIDQQVLVEQMASSLTRNHSFTAALVAAITGRILDDGSEENDDSFSISRVLSE</sequence>
<organism evidence="8 9">
    <name type="scientific">Salvia divinorum</name>
    <name type="common">Maria pastora</name>
    <name type="synonym">Diviner's sage</name>
    <dbReference type="NCBI Taxonomy" id="28513"/>
    <lineage>
        <taxon>Eukaryota</taxon>
        <taxon>Viridiplantae</taxon>
        <taxon>Streptophyta</taxon>
        <taxon>Embryophyta</taxon>
        <taxon>Tracheophyta</taxon>
        <taxon>Spermatophyta</taxon>
        <taxon>Magnoliopsida</taxon>
        <taxon>eudicotyledons</taxon>
        <taxon>Gunneridae</taxon>
        <taxon>Pentapetalae</taxon>
        <taxon>asterids</taxon>
        <taxon>lamiids</taxon>
        <taxon>Lamiales</taxon>
        <taxon>Lamiaceae</taxon>
        <taxon>Nepetoideae</taxon>
        <taxon>Mentheae</taxon>
        <taxon>Salviinae</taxon>
        <taxon>Salvia</taxon>
        <taxon>Salvia subgen. Calosphace</taxon>
    </lineage>
</organism>